<evidence type="ECO:0008006" key="5">
    <source>
        <dbReference type="Google" id="ProtNLM"/>
    </source>
</evidence>
<protein>
    <recommendedName>
        <fullName evidence="5">Flagellar brake protein</fullName>
    </recommendedName>
</protein>
<dbReference type="InterPro" id="IPR009926">
    <property type="entry name" value="T3SS_YcgR_PilZN"/>
</dbReference>
<evidence type="ECO:0000259" key="1">
    <source>
        <dbReference type="Pfam" id="PF07238"/>
    </source>
</evidence>
<comment type="caution">
    <text evidence="3">The sequence shown here is derived from an EMBL/GenBank/DDBJ whole genome shotgun (WGS) entry which is preliminary data.</text>
</comment>
<dbReference type="GO" id="GO:0035438">
    <property type="term" value="F:cyclic-di-GMP binding"/>
    <property type="evidence" value="ECO:0007669"/>
    <property type="project" value="InterPro"/>
</dbReference>
<accession>A0A6I0F3E4</accession>
<feature type="domain" description="Type III secretion system flagellar brake protein YcgR PilZN" evidence="2">
    <location>
        <begin position="9"/>
        <end position="91"/>
    </location>
</feature>
<evidence type="ECO:0000259" key="2">
    <source>
        <dbReference type="Pfam" id="PF12945"/>
    </source>
</evidence>
<dbReference type="Gene3D" id="2.40.10.220">
    <property type="entry name" value="predicted glycosyltransferase like domains"/>
    <property type="match status" value="1"/>
</dbReference>
<keyword evidence="4" id="KW-1185">Reference proteome</keyword>
<dbReference type="Proteomes" id="UP000432715">
    <property type="component" value="Unassembled WGS sequence"/>
</dbReference>
<proteinExistence type="predicted"/>
<evidence type="ECO:0000313" key="3">
    <source>
        <dbReference type="EMBL" id="KAB3535862.1"/>
    </source>
</evidence>
<organism evidence="3 4">
    <name type="scientific">Alkaliphilus pronyensis</name>
    <dbReference type="NCBI Taxonomy" id="1482732"/>
    <lineage>
        <taxon>Bacteria</taxon>
        <taxon>Bacillati</taxon>
        <taxon>Bacillota</taxon>
        <taxon>Clostridia</taxon>
        <taxon>Peptostreptococcales</taxon>
        <taxon>Natronincolaceae</taxon>
        <taxon>Alkaliphilus</taxon>
    </lineage>
</organism>
<name>A0A6I0F3E4_9FIRM</name>
<dbReference type="OrthoDB" id="9783080at2"/>
<sequence>MDLFSELIVGEKIEIEPMNKKNNDKSFIVSQLIDIKNNLLHITNPIKRGIPYPLLEGQQIKIIFYREEKGIFRFVAEIRYKVQSRIVIYAVEPISQPERIQRRYFFRLDIILNAFVGRLEEEAKCECIVKDLSGGGMKLVSKAEFKEGEILECHVNLKDGVRVTTVGEVIRSIKDPITNEYELGVRFKDISESVRNKIISFLFERQRLLRKKGLI</sequence>
<dbReference type="SUPFAM" id="SSF141371">
    <property type="entry name" value="PilZ domain-like"/>
    <property type="match status" value="1"/>
</dbReference>
<dbReference type="EMBL" id="WBZC01000014">
    <property type="protein sequence ID" value="KAB3535862.1"/>
    <property type="molecule type" value="Genomic_DNA"/>
</dbReference>
<dbReference type="RefSeq" id="WP_151860489.1">
    <property type="nucleotide sequence ID" value="NZ_WBZC01000014.1"/>
</dbReference>
<dbReference type="Pfam" id="PF12945">
    <property type="entry name" value="PilZNR"/>
    <property type="match status" value="1"/>
</dbReference>
<dbReference type="AlphaFoldDB" id="A0A6I0F3E4"/>
<reference evidence="3 4" key="1">
    <citation type="submission" date="2019-10" db="EMBL/GenBank/DDBJ databases">
        <title>Alkaliphilus serpentinus sp. nov. and Alkaliphilus pronyensis sp. nov., two novel anaerobic alkaliphilic species isolated from the serpentinized-hosted hydrothermal field of the Prony Bay (New Caledonia).</title>
        <authorList>
            <person name="Postec A."/>
        </authorList>
    </citation>
    <scope>NUCLEOTIDE SEQUENCE [LARGE SCALE GENOMIC DNA]</scope>
    <source>
        <strain evidence="3 4">LacV</strain>
    </source>
</reference>
<dbReference type="InterPro" id="IPR009875">
    <property type="entry name" value="PilZ_domain"/>
</dbReference>
<dbReference type="Pfam" id="PF07238">
    <property type="entry name" value="PilZ"/>
    <property type="match status" value="1"/>
</dbReference>
<evidence type="ECO:0000313" key="4">
    <source>
        <dbReference type="Proteomes" id="UP000432715"/>
    </source>
</evidence>
<gene>
    <name evidence="3" type="ORF">F8154_04925</name>
</gene>
<feature type="domain" description="PilZ" evidence="1">
    <location>
        <begin position="101"/>
        <end position="204"/>
    </location>
</feature>